<dbReference type="PANTHER" id="PTHR47019">
    <property type="entry name" value="LIPID II FLIPPASE MURJ"/>
    <property type="match status" value="1"/>
</dbReference>
<protein>
    <recommendedName>
        <fullName evidence="10">Probable lipid II flippase MurJ</fullName>
    </recommendedName>
</protein>
<dbReference type="InterPro" id="IPR004268">
    <property type="entry name" value="MurJ"/>
</dbReference>
<dbReference type="PANTHER" id="PTHR47019:SF1">
    <property type="entry name" value="LIPID II FLIPPASE MURJ"/>
    <property type="match status" value="1"/>
</dbReference>
<dbReference type="GO" id="GO:0005886">
    <property type="term" value="C:plasma membrane"/>
    <property type="evidence" value="ECO:0007669"/>
    <property type="project" value="UniProtKB-SubCell"/>
</dbReference>
<feature type="transmembrane region" description="Helical" evidence="10">
    <location>
        <begin position="245"/>
        <end position="265"/>
    </location>
</feature>
<dbReference type="PIRSF" id="PIRSF002869">
    <property type="entry name" value="MviN"/>
    <property type="match status" value="1"/>
</dbReference>
<dbReference type="GO" id="GO:0034204">
    <property type="term" value="P:lipid translocation"/>
    <property type="evidence" value="ECO:0007669"/>
    <property type="project" value="TreeGrafter"/>
</dbReference>
<evidence type="ECO:0000256" key="8">
    <source>
        <dbReference type="ARBA" id="ARBA00060041"/>
    </source>
</evidence>
<dbReference type="Pfam" id="PF03023">
    <property type="entry name" value="MurJ"/>
    <property type="match status" value="1"/>
</dbReference>
<comment type="pathway">
    <text evidence="10">Cell wall biogenesis; peptidoglycan biosynthesis.</text>
</comment>
<evidence type="ECO:0000256" key="1">
    <source>
        <dbReference type="ARBA" id="ARBA00004651"/>
    </source>
</evidence>
<accession>A0A238Y4N6</accession>
<gene>
    <name evidence="10" type="primary">murJ</name>
    <name evidence="12" type="ORF">SAMN06265340_102122</name>
</gene>
<evidence type="ECO:0000256" key="2">
    <source>
        <dbReference type="ARBA" id="ARBA00022475"/>
    </source>
</evidence>
<dbReference type="NCBIfam" id="TIGR01695">
    <property type="entry name" value="murJ_mviN"/>
    <property type="match status" value="1"/>
</dbReference>
<dbReference type="HAMAP" id="MF_02078">
    <property type="entry name" value="MurJ_MviN"/>
    <property type="match status" value="1"/>
</dbReference>
<feature type="transmembrane region" description="Helical" evidence="10">
    <location>
        <begin position="30"/>
        <end position="49"/>
    </location>
</feature>
<dbReference type="Proteomes" id="UP000198405">
    <property type="component" value="Unassembled WGS sequence"/>
</dbReference>
<keyword evidence="13" id="KW-1185">Reference proteome</keyword>
<evidence type="ECO:0000256" key="6">
    <source>
        <dbReference type="ARBA" id="ARBA00022989"/>
    </source>
</evidence>
<evidence type="ECO:0000256" key="11">
    <source>
        <dbReference type="PIRNR" id="PIRNR002869"/>
    </source>
</evidence>
<comment type="subcellular location">
    <subcellularLocation>
        <location evidence="1 10">Cell membrane</location>
        <topology evidence="1 10">Multi-pass membrane protein</topology>
    </subcellularLocation>
</comment>
<dbReference type="CDD" id="cd13123">
    <property type="entry name" value="MATE_MurJ_like"/>
    <property type="match status" value="1"/>
</dbReference>
<dbReference type="GO" id="GO:0008360">
    <property type="term" value="P:regulation of cell shape"/>
    <property type="evidence" value="ECO:0007669"/>
    <property type="project" value="UniProtKB-UniRule"/>
</dbReference>
<keyword evidence="4 10" id="KW-0133">Cell shape</keyword>
<keyword evidence="10 11" id="KW-0961">Cell wall biogenesis/degradation</keyword>
<evidence type="ECO:0000256" key="9">
    <source>
        <dbReference type="ARBA" id="ARBA00061532"/>
    </source>
</evidence>
<dbReference type="InterPro" id="IPR051050">
    <property type="entry name" value="Lipid_II_flippase_MurJ/MviN"/>
</dbReference>
<dbReference type="GO" id="GO:0071555">
    <property type="term" value="P:cell wall organization"/>
    <property type="evidence" value="ECO:0007669"/>
    <property type="project" value="UniProtKB-UniRule"/>
</dbReference>
<evidence type="ECO:0000313" key="13">
    <source>
        <dbReference type="Proteomes" id="UP000198405"/>
    </source>
</evidence>
<feature type="transmembrane region" description="Helical" evidence="10">
    <location>
        <begin position="7"/>
        <end position="24"/>
    </location>
</feature>
<evidence type="ECO:0000256" key="7">
    <source>
        <dbReference type="ARBA" id="ARBA00023136"/>
    </source>
</evidence>
<sequence>MPENKSIGKSFIIVSLSIFSSRIFGLLRDVVIASTFGAGILTDIFFVAFRVPNMLRRIFAEGAFSSVFTPAFARKLKGSEEDARLFAGKFFSVLLVSLIITVLFGEIFAPLIIKIIAPGFKGDAKVLAVSLTREMFPYILLVSLVAFFGGILNGYEHFFAPAFSTVLFNISLIVCAVSLKSVISVHALALGVVLGGVLQLLLQVVFLKKVAFVPKPIFEIDDEVKKALRNIIPGLFGFGVRQLSMLADTVIASFLYAGAISYLYYANRFVQLPLGIFAIGISQVLLPRLAKNFDSEKGFKENLVMGLILCSMIIIPSMYGLIFFGKPLIDVVFHHGEFTWKDLNGTYYVLCGYGVGLLFYSFEKIVVNAFYSLDDYKYPVKVGAITLVFNVVANIIFCFVFGLGAAGLAFGTSLTSLLNVVFLVRELEKRVSFKSAWIKDTFRYFLLSVPVIPVAFLGSIAYFHVSMTVLKVAVIVLTVVFAALFYFATLYTAKDRILLKLIGRRV</sequence>
<keyword evidence="7 10" id="KW-0472">Membrane</keyword>
<dbReference type="GO" id="GO:0015648">
    <property type="term" value="F:lipid-linked peptidoglycan transporter activity"/>
    <property type="evidence" value="ECO:0007669"/>
    <property type="project" value="UniProtKB-UniRule"/>
</dbReference>
<evidence type="ECO:0000256" key="10">
    <source>
        <dbReference type="HAMAP-Rule" id="MF_02078"/>
    </source>
</evidence>
<keyword evidence="3 10" id="KW-0812">Transmembrane</keyword>
<evidence type="ECO:0000256" key="4">
    <source>
        <dbReference type="ARBA" id="ARBA00022960"/>
    </source>
</evidence>
<feature type="transmembrane region" description="Helical" evidence="10">
    <location>
        <begin position="90"/>
        <end position="115"/>
    </location>
</feature>
<comment type="similarity">
    <text evidence="9 10 11">Belongs to the MurJ/MviN family.</text>
</comment>
<dbReference type="UniPathway" id="UPA00219"/>
<feature type="transmembrane region" description="Helical" evidence="10">
    <location>
        <begin position="408"/>
        <end position="424"/>
    </location>
</feature>
<feature type="transmembrane region" description="Helical" evidence="10">
    <location>
        <begin position="135"/>
        <end position="152"/>
    </location>
</feature>
<keyword evidence="5 10" id="KW-0573">Peptidoglycan synthesis</keyword>
<evidence type="ECO:0000256" key="5">
    <source>
        <dbReference type="ARBA" id="ARBA00022984"/>
    </source>
</evidence>
<dbReference type="GO" id="GO:0009252">
    <property type="term" value="P:peptidoglycan biosynthetic process"/>
    <property type="evidence" value="ECO:0007669"/>
    <property type="project" value="UniProtKB-UniRule"/>
</dbReference>
<dbReference type="EMBL" id="FZOB01000002">
    <property type="protein sequence ID" value="SNR66236.1"/>
    <property type="molecule type" value="Genomic_DNA"/>
</dbReference>
<organism evidence="12 13">
    <name type="scientific">Desulfurobacterium atlanticum</name>
    <dbReference type="NCBI Taxonomy" id="240169"/>
    <lineage>
        <taxon>Bacteria</taxon>
        <taxon>Pseudomonadati</taxon>
        <taxon>Aquificota</taxon>
        <taxon>Aquificia</taxon>
        <taxon>Desulfurobacteriales</taxon>
        <taxon>Desulfurobacteriaceae</taxon>
        <taxon>Desulfurobacterium</taxon>
    </lineage>
</organism>
<feature type="transmembrane region" description="Helical" evidence="10">
    <location>
        <begin position="444"/>
        <end position="463"/>
    </location>
</feature>
<feature type="transmembrane region" description="Helical" evidence="10">
    <location>
        <begin position="469"/>
        <end position="491"/>
    </location>
</feature>
<keyword evidence="2 10" id="KW-1003">Cell membrane</keyword>
<feature type="transmembrane region" description="Helical" evidence="10">
    <location>
        <begin position="271"/>
        <end position="290"/>
    </location>
</feature>
<dbReference type="PRINTS" id="PR01806">
    <property type="entry name" value="VIRFACTRMVIN"/>
</dbReference>
<feature type="transmembrane region" description="Helical" evidence="10">
    <location>
        <begin position="302"/>
        <end position="325"/>
    </location>
</feature>
<feature type="transmembrane region" description="Helical" evidence="10">
    <location>
        <begin position="159"/>
        <end position="179"/>
    </location>
</feature>
<dbReference type="AlphaFoldDB" id="A0A238Y4N6"/>
<name>A0A238Y4N6_9BACT</name>
<feature type="transmembrane region" description="Helical" evidence="10">
    <location>
        <begin position="382"/>
        <end position="402"/>
    </location>
</feature>
<dbReference type="RefSeq" id="WP_089322474.1">
    <property type="nucleotide sequence ID" value="NZ_FZOB01000002.1"/>
</dbReference>
<evidence type="ECO:0000313" key="12">
    <source>
        <dbReference type="EMBL" id="SNR66236.1"/>
    </source>
</evidence>
<reference evidence="13" key="1">
    <citation type="submission" date="2017-06" db="EMBL/GenBank/DDBJ databases">
        <authorList>
            <person name="Varghese N."/>
            <person name="Submissions S."/>
        </authorList>
    </citation>
    <scope>NUCLEOTIDE SEQUENCE [LARGE SCALE GENOMIC DNA]</scope>
    <source>
        <strain evidence="13">DSM 15668</strain>
    </source>
</reference>
<proteinExistence type="inferred from homology"/>
<comment type="function">
    <text evidence="8 10 11">Involved in peptidoglycan biosynthesis. Transports lipid-linked peptidoglycan precursors from the inner to the outer leaflet of the cytoplasmic membrane.</text>
</comment>
<feature type="transmembrane region" description="Helical" evidence="10">
    <location>
        <begin position="185"/>
        <end position="207"/>
    </location>
</feature>
<dbReference type="OrthoDB" id="9804143at2"/>
<evidence type="ECO:0000256" key="3">
    <source>
        <dbReference type="ARBA" id="ARBA00022692"/>
    </source>
</evidence>
<feature type="transmembrane region" description="Helical" evidence="10">
    <location>
        <begin position="345"/>
        <end position="362"/>
    </location>
</feature>
<keyword evidence="6 10" id="KW-1133">Transmembrane helix</keyword>
<keyword evidence="10 11" id="KW-0813">Transport</keyword>